<evidence type="ECO:0000256" key="2">
    <source>
        <dbReference type="ARBA" id="ARBA00022679"/>
    </source>
</evidence>
<dbReference type="GO" id="GO:0032259">
    <property type="term" value="P:methylation"/>
    <property type="evidence" value="ECO:0007669"/>
    <property type="project" value="UniProtKB-KW"/>
</dbReference>
<reference evidence="3 4" key="1">
    <citation type="submission" date="2019-02" db="EMBL/GenBank/DDBJ databases">
        <title>The Batch Genome Submission of Acinetobacter spp. strains.</title>
        <authorList>
            <person name="Qin J."/>
            <person name="Hu Y."/>
            <person name="Ye H."/>
            <person name="Wei L."/>
            <person name="Feng Y."/>
            <person name="Zong Z."/>
        </authorList>
    </citation>
    <scope>NUCLEOTIDE SEQUENCE [LARGE SCALE GENOMIC DNA]</scope>
    <source>
        <strain evidence="3 4">WCHABo060081</strain>
    </source>
</reference>
<dbReference type="InterPro" id="IPR007213">
    <property type="entry name" value="Ppm1/Ppm2/Tcmp"/>
</dbReference>
<sequence>MAQNLSEHRHISFTAHYTGYIWYSMGISHPVFATGKGKFLAKILHPLESWAEKHVGGSMRTTLKQRHSIIDRQLTDLIQQRPDVQILEIASGLSPRSWNFRQKFPNIHYRELDLPEMAKIKTRALQQLDAQAPEVLTADIFTQDFEKIFLGFDTSRPLAIISEGLINYFDKSMLNKLLQGITEYGQDFTEMHYLTDIYPEPVKNKLANFIWTSSKLLKVMSRSSFTFHFINPSEIQTFFCNAGFSLVDVIQPTAFFQNNADSNLISFQNPEEHGGDLVWVIHAAVKKQRS</sequence>
<evidence type="ECO:0000313" key="4">
    <source>
        <dbReference type="Proteomes" id="UP000293483"/>
    </source>
</evidence>
<dbReference type="PANTHER" id="PTHR43619">
    <property type="entry name" value="S-ADENOSYL-L-METHIONINE-DEPENDENT METHYLTRANSFERASE YKTD-RELATED"/>
    <property type="match status" value="1"/>
</dbReference>
<dbReference type="Gene3D" id="3.40.50.150">
    <property type="entry name" value="Vaccinia Virus protein VP39"/>
    <property type="match status" value="1"/>
</dbReference>
<dbReference type="InterPro" id="IPR029063">
    <property type="entry name" value="SAM-dependent_MTases_sf"/>
</dbReference>
<organism evidence="3 4">
    <name type="scientific">Acinetobacter bouvetii</name>
    <dbReference type="NCBI Taxonomy" id="202951"/>
    <lineage>
        <taxon>Bacteria</taxon>
        <taxon>Pseudomonadati</taxon>
        <taxon>Pseudomonadota</taxon>
        <taxon>Gammaproteobacteria</taxon>
        <taxon>Moraxellales</taxon>
        <taxon>Moraxellaceae</taxon>
        <taxon>Acinetobacter</taxon>
    </lineage>
</organism>
<protein>
    <submittedName>
        <fullName evidence="3">Leucine carboxyl methyltransferase</fullName>
    </submittedName>
</protein>
<evidence type="ECO:0000313" key="3">
    <source>
        <dbReference type="EMBL" id="RZG69802.1"/>
    </source>
</evidence>
<dbReference type="SUPFAM" id="SSF53335">
    <property type="entry name" value="S-adenosyl-L-methionine-dependent methyltransferases"/>
    <property type="match status" value="1"/>
</dbReference>
<dbReference type="Proteomes" id="UP000293483">
    <property type="component" value="Unassembled WGS sequence"/>
</dbReference>
<gene>
    <name evidence="3" type="ORF">EXE25_00495</name>
</gene>
<dbReference type="PANTHER" id="PTHR43619:SF2">
    <property type="entry name" value="S-ADENOSYL-L-METHIONINE-DEPENDENT METHYLTRANSFERASES SUPERFAMILY PROTEIN"/>
    <property type="match status" value="1"/>
</dbReference>
<evidence type="ECO:0000256" key="1">
    <source>
        <dbReference type="ARBA" id="ARBA00022603"/>
    </source>
</evidence>
<dbReference type="Pfam" id="PF04072">
    <property type="entry name" value="LCM"/>
    <property type="match status" value="1"/>
</dbReference>
<dbReference type="STRING" id="202951.GCA_001485025_00937"/>
<dbReference type="RefSeq" id="WP_130143692.1">
    <property type="nucleotide sequence ID" value="NZ_SGSU01000001.1"/>
</dbReference>
<keyword evidence="1 3" id="KW-0489">Methyltransferase</keyword>
<name>A0A4Q7B3C4_9GAMM</name>
<dbReference type="AlphaFoldDB" id="A0A4Q7B3C4"/>
<dbReference type="EMBL" id="SGSU01000001">
    <property type="protein sequence ID" value="RZG69802.1"/>
    <property type="molecule type" value="Genomic_DNA"/>
</dbReference>
<accession>A0A4Q7B3C4</accession>
<comment type="caution">
    <text evidence="3">The sequence shown here is derived from an EMBL/GenBank/DDBJ whole genome shotgun (WGS) entry which is preliminary data.</text>
</comment>
<dbReference type="GO" id="GO:0008168">
    <property type="term" value="F:methyltransferase activity"/>
    <property type="evidence" value="ECO:0007669"/>
    <property type="project" value="UniProtKB-KW"/>
</dbReference>
<proteinExistence type="predicted"/>
<keyword evidence="2 3" id="KW-0808">Transferase</keyword>